<evidence type="ECO:0000313" key="2">
    <source>
        <dbReference type="Proteomes" id="UP000276542"/>
    </source>
</evidence>
<dbReference type="AlphaFoldDB" id="A0A3A5HFB3"/>
<evidence type="ECO:0008006" key="3">
    <source>
        <dbReference type="Google" id="ProtNLM"/>
    </source>
</evidence>
<sequence length="153" mass="17577">MNYAFAVKWLKAFRDSAESICELYADDFVFEDPILDQYQIRDKGDLARIFVLYANKDRTNGYGVHNFRIRGYEGDHRSGLIRWEWSPEDCANFIGIDVVDKPFFTQGHTFHIYDDEGRIVRESSWWDSGAIMTAVGVPGVQKPQFVAKTAVPA</sequence>
<dbReference type="Proteomes" id="UP000276542">
    <property type="component" value="Unassembled WGS sequence"/>
</dbReference>
<dbReference type="Gene3D" id="3.10.450.50">
    <property type="match status" value="1"/>
</dbReference>
<dbReference type="OrthoDB" id="129343at2"/>
<protein>
    <recommendedName>
        <fullName evidence="3">SnoaL-like domain-containing protein</fullName>
    </recommendedName>
</protein>
<dbReference type="EMBL" id="QYRP01000002">
    <property type="protein sequence ID" value="RJS46724.1"/>
    <property type="molecule type" value="Genomic_DNA"/>
</dbReference>
<proteinExistence type="predicted"/>
<evidence type="ECO:0000313" key="1">
    <source>
        <dbReference type="EMBL" id="RJS46724.1"/>
    </source>
</evidence>
<organism evidence="1 2">
    <name type="scientific">Nocardioides cavernaquae</name>
    <dbReference type="NCBI Taxonomy" id="2321396"/>
    <lineage>
        <taxon>Bacteria</taxon>
        <taxon>Bacillati</taxon>
        <taxon>Actinomycetota</taxon>
        <taxon>Actinomycetes</taxon>
        <taxon>Propionibacteriales</taxon>
        <taxon>Nocardioidaceae</taxon>
        <taxon>Nocardioides</taxon>
    </lineage>
</organism>
<reference evidence="2" key="1">
    <citation type="submission" date="2018-09" db="EMBL/GenBank/DDBJ databases">
        <authorList>
            <person name="Zhu H."/>
        </authorList>
    </citation>
    <scope>NUCLEOTIDE SEQUENCE [LARGE SCALE GENOMIC DNA]</scope>
    <source>
        <strain evidence="2">K1W22B-1</strain>
    </source>
</reference>
<name>A0A3A5HFB3_9ACTN</name>
<gene>
    <name evidence="1" type="ORF">D4739_11190</name>
</gene>
<comment type="caution">
    <text evidence="1">The sequence shown here is derived from an EMBL/GenBank/DDBJ whole genome shotgun (WGS) entry which is preliminary data.</text>
</comment>
<accession>A0A3A5HFB3</accession>
<dbReference type="InterPro" id="IPR032710">
    <property type="entry name" value="NTF2-like_dom_sf"/>
</dbReference>
<dbReference type="RefSeq" id="WP_120060695.1">
    <property type="nucleotide sequence ID" value="NZ_QYRP01000002.1"/>
</dbReference>
<dbReference type="SUPFAM" id="SSF54427">
    <property type="entry name" value="NTF2-like"/>
    <property type="match status" value="1"/>
</dbReference>
<keyword evidence="2" id="KW-1185">Reference proteome</keyword>